<evidence type="ECO:0000259" key="3">
    <source>
        <dbReference type="PROSITE" id="PS51719"/>
    </source>
</evidence>
<dbReference type="GeneID" id="87913788"/>
<feature type="compositionally biased region" description="Low complexity" evidence="2">
    <location>
        <begin position="117"/>
        <end position="142"/>
    </location>
</feature>
<feature type="region of interest" description="Disordered" evidence="2">
    <location>
        <begin position="54"/>
        <end position="221"/>
    </location>
</feature>
<dbReference type="Pfam" id="PF00735">
    <property type="entry name" value="Septin"/>
    <property type="match status" value="1"/>
</dbReference>
<feature type="compositionally biased region" description="Low complexity" evidence="2">
    <location>
        <begin position="197"/>
        <end position="212"/>
    </location>
</feature>
<reference evidence="4 5" key="1">
    <citation type="journal article" date="2023" name="bioRxiv">
        <title>High-quality genome assemblies of four members of thePodospora anserinaspecies complex.</title>
        <authorList>
            <person name="Ament-Velasquez S.L."/>
            <person name="Vogan A.A."/>
            <person name="Wallerman O."/>
            <person name="Hartmann F."/>
            <person name="Gautier V."/>
            <person name="Silar P."/>
            <person name="Giraud T."/>
            <person name="Johannesson H."/>
        </authorList>
    </citation>
    <scope>NUCLEOTIDE SEQUENCE [LARGE SCALE GENOMIC DNA]</scope>
    <source>
        <strain evidence="4 5">CBS 415.72m</strain>
    </source>
</reference>
<proteinExistence type="inferred from homology"/>
<keyword evidence="1" id="KW-0342">GTP-binding</keyword>
<dbReference type="InterPro" id="IPR027417">
    <property type="entry name" value="P-loop_NTPase"/>
</dbReference>
<feature type="compositionally biased region" description="Basic and acidic residues" evidence="2">
    <location>
        <begin position="703"/>
        <end position="715"/>
    </location>
</feature>
<gene>
    <name evidence="4" type="ORF">QC762_710360</name>
</gene>
<dbReference type="PROSITE" id="PS00675">
    <property type="entry name" value="SIGMA54_INTERACT_1"/>
    <property type="match status" value="1"/>
</dbReference>
<evidence type="ECO:0000256" key="2">
    <source>
        <dbReference type="SAM" id="MobiDB-lite"/>
    </source>
</evidence>
<evidence type="ECO:0000313" key="4">
    <source>
        <dbReference type="EMBL" id="KAK4650755.1"/>
    </source>
</evidence>
<feature type="compositionally biased region" description="Low complexity" evidence="2">
    <location>
        <begin position="175"/>
        <end position="185"/>
    </location>
</feature>
<dbReference type="Gene3D" id="3.40.50.300">
    <property type="entry name" value="P-loop containing nucleotide triphosphate hydrolases"/>
    <property type="match status" value="1"/>
</dbReference>
<dbReference type="PANTHER" id="PTHR18884">
    <property type="entry name" value="SEPTIN"/>
    <property type="match status" value="1"/>
</dbReference>
<evidence type="ECO:0000256" key="1">
    <source>
        <dbReference type="RuleBase" id="RU004560"/>
    </source>
</evidence>
<sequence length="787" mass="86121">MRPLPGDDAFGGRPRTSTMAGGDSDTPAFLNMSSAAAAAAAPQMTYFFADEASIGDSSNARPPASFHHHHHHHHSRSKDSKRFPSLDHPDHYSHHIPKQYPPRSSPAVQYEDRDVSGGRAISSSSNSKGKAVVAAADNTAVDSKPNDSDDLATPMPVTSGNFPKLSSPRPPPPLSTTSNSRPTTPFLSAGPASTLGSISSRRNSLSLSSAPSVIGTDYDDHLYPDEDEQQLQETEIMESSGSVPQLVMPSIQMPSRRPFTEQGKQMGRLKVLIAGDSGVGKTSLIKAVVQSCESVVHVDSIVAGEGNGMLRSLPVGGRRGKGKGSGETREITEVWASTKPYPEWWSEVEAGGGGLGRRKSLGDEVLDRNVCFVDTMGYGFGSSSMDTITPVTEYIHGHLQRISSGSLSDGDVLSMLGGEGGVQVDVVFYMVSNRLRPVDIHYLQQLSPLTNIIILLAQTDLMSADQVAASKEQIYSQLKEANIRLFSFNTTSFNSDKQGVYATSSANGSDHDNMDASLLMSPDYVQPLFPTELATLVEQVFNKDGISRLRHAAARKYIQWRKTQSPSPPSLSQRSLRMSNSFSQNSVSGSQMLNPLGSPPSYALARITDHTQREERLAQVRFANWAADLQKSIANERAQYLALARGDRALWLTERLNECIQEGSLVPVNSRQHTHRHRGRSGSDGLESQRYNNVRRQQQVRQVHRESNLRKEPEGKQQQQQQQNSDHDPLGLLEVAADLRRKGVVVLEVLGSIGVLGGVVVWVVDRWVHVQAIGWVLGEWERWWEGR</sequence>
<feature type="compositionally biased region" description="Basic and acidic residues" evidence="2">
    <location>
        <begin position="77"/>
        <end position="93"/>
    </location>
</feature>
<comment type="similarity">
    <text evidence="1">Belongs to the TRAFAC class TrmE-Era-EngA-EngB-Septin-like GTPase superfamily. Septin GTPase family.</text>
</comment>
<feature type="region of interest" description="Disordered" evidence="2">
    <location>
        <begin position="667"/>
        <end position="727"/>
    </location>
</feature>
<feature type="compositionally biased region" description="Basic residues" evidence="2">
    <location>
        <begin position="66"/>
        <end position="76"/>
    </location>
</feature>
<name>A0ABR0G4V6_9PEZI</name>
<evidence type="ECO:0000313" key="5">
    <source>
        <dbReference type="Proteomes" id="UP001323405"/>
    </source>
</evidence>
<feature type="domain" description="Septin-type G" evidence="3">
    <location>
        <begin position="265"/>
        <end position="567"/>
    </location>
</feature>
<dbReference type="SUPFAM" id="SSF52540">
    <property type="entry name" value="P-loop containing nucleoside triphosphate hydrolases"/>
    <property type="match status" value="1"/>
</dbReference>
<dbReference type="PROSITE" id="PS51719">
    <property type="entry name" value="G_SEPTIN"/>
    <property type="match status" value="1"/>
</dbReference>
<organism evidence="4 5">
    <name type="scientific">Podospora pseudocomata</name>
    <dbReference type="NCBI Taxonomy" id="2093779"/>
    <lineage>
        <taxon>Eukaryota</taxon>
        <taxon>Fungi</taxon>
        <taxon>Dikarya</taxon>
        <taxon>Ascomycota</taxon>
        <taxon>Pezizomycotina</taxon>
        <taxon>Sordariomycetes</taxon>
        <taxon>Sordariomycetidae</taxon>
        <taxon>Sordariales</taxon>
        <taxon>Podosporaceae</taxon>
        <taxon>Podospora</taxon>
    </lineage>
</organism>
<feature type="region of interest" description="Disordered" evidence="2">
    <location>
        <begin position="1"/>
        <end position="29"/>
    </location>
</feature>
<dbReference type="RefSeq" id="XP_062739730.1">
    <property type="nucleotide sequence ID" value="XM_062893881.1"/>
</dbReference>
<dbReference type="EMBL" id="JAFFHA010000009">
    <property type="protein sequence ID" value="KAK4650755.1"/>
    <property type="molecule type" value="Genomic_DNA"/>
</dbReference>
<accession>A0ABR0G4V6</accession>
<dbReference type="InterPro" id="IPR025662">
    <property type="entry name" value="Sigma_54_int_dom_ATP-bd_1"/>
</dbReference>
<protein>
    <recommendedName>
        <fullName evidence="3">Septin-type G domain-containing protein</fullName>
    </recommendedName>
</protein>
<feature type="compositionally biased region" description="Low complexity" evidence="2">
    <location>
        <begin position="689"/>
        <end position="701"/>
    </location>
</feature>
<dbReference type="InterPro" id="IPR030379">
    <property type="entry name" value="G_SEPTIN_dom"/>
</dbReference>
<keyword evidence="5" id="KW-1185">Reference proteome</keyword>
<feature type="compositionally biased region" description="Low complexity" evidence="2">
    <location>
        <begin position="570"/>
        <end position="591"/>
    </location>
</feature>
<dbReference type="Pfam" id="PF20571">
    <property type="entry name" value="DUF6780"/>
    <property type="match status" value="1"/>
</dbReference>
<keyword evidence="1" id="KW-0547">Nucleotide-binding</keyword>
<comment type="caution">
    <text evidence="4">The sequence shown here is derived from an EMBL/GenBank/DDBJ whole genome shotgun (WGS) entry which is preliminary data.</text>
</comment>
<feature type="region of interest" description="Disordered" evidence="2">
    <location>
        <begin position="560"/>
        <end position="595"/>
    </location>
</feature>
<dbReference type="Proteomes" id="UP001323405">
    <property type="component" value="Unassembled WGS sequence"/>
</dbReference>
<dbReference type="InterPro" id="IPR046707">
    <property type="entry name" value="DUF6780"/>
</dbReference>